<accession>B1X2U0</accession>
<keyword evidence="2" id="KW-1185">Reference proteome</keyword>
<name>B1X2U0_CROS5</name>
<dbReference type="AlphaFoldDB" id="B1X2U0"/>
<gene>
    <name evidence="1" type="ordered locus">cce_5105</name>
</gene>
<protein>
    <submittedName>
        <fullName evidence="1">Uncharacterized protein</fullName>
    </submittedName>
</protein>
<organism evidence="1 2">
    <name type="scientific">Crocosphaera subtropica (strain ATCC 51142 / BH68)</name>
    <name type="common">Cyanothece sp. (strain ATCC 51142)</name>
    <dbReference type="NCBI Taxonomy" id="43989"/>
    <lineage>
        <taxon>Bacteria</taxon>
        <taxon>Bacillati</taxon>
        <taxon>Cyanobacteriota</taxon>
        <taxon>Cyanophyceae</taxon>
        <taxon>Oscillatoriophycideae</taxon>
        <taxon>Chroococcales</taxon>
        <taxon>Aphanothecaceae</taxon>
        <taxon>Crocosphaera</taxon>
        <taxon>Crocosphaera subtropica</taxon>
    </lineage>
</organism>
<dbReference type="OrthoDB" id="426901at2"/>
<dbReference type="Proteomes" id="UP000001203">
    <property type="component" value="Chromosome linear"/>
</dbReference>
<evidence type="ECO:0000313" key="1">
    <source>
        <dbReference type="EMBL" id="ACB54451.1"/>
    </source>
</evidence>
<reference evidence="1 2" key="1">
    <citation type="journal article" date="2008" name="Proc. Natl. Acad. Sci. U.S.A.">
        <title>The genome of Cyanothece 51142, a unicellular diazotrophic cyanobacterium important in the marine nitrogen cycle.</title>
        <authorList>
            <person name="Welsh E.A."/>
            <person name="Liberton M."/>
            <person name="Stoeckel J."/>
            <person name="Loh T."/>
            <person name="Elvitigala T."/>
            <person name="Wang C."/>
            <person name="Wollam A."/>
            <person name="Fulton R.S."/>
            <person name="Clifton S.W."/>
            <person name="Jacobs J.M."/>
            <person name="Aurora R."/>
            <person name="Ghosh B.K."/>
            <person name="Sherman L.A."/>
            <person name="Smith R.D."/>
            <person name="Wilson R.K."/>
            <person name="Pakrasi H.B."/>
        </authorList>
    </citation>
    <scope>NUCLEOTIDE SEQUENCE [LARGE SCALE GENOMIC DNA]</scope>
    <source>
        <strain evidence="2">ATCC 51142 / BH68</strain>
    </source>
</reference>
<dbReference type="HOGENOM" id="CLU_2733279_0_0_3"/>
<dbReference type="STRING" id="43989.cce_5105"/>
<evidence type="ECO:0000313" key="2">
    <source>
        <dbReference type="Proteomes" id="UP000001203"/>
    </source>
</evidence>
<dbReference type="EMBL" id="CP000807">
    <property type="protein sequence ID" value="ACB54451.1"/>
    <property type="molecule type" value="Genomic_DNA"/>
</dbReference>
<dbReference type="KEGG" id="cyt:cce_5105"/>
<sequence length="71" mass="8249">MAIQNARYKNLIRQKPNWNHLPTKPIRVPECFIDEIISYTRSLDHNPNHTTQIPRWLGIKPSISKSGIRSG</sequence>
<dbReference type="RefSeq" id="WP_009547849.1">
    <property type="nucleotide sequence ID" value="NC_010547.1"/>
</dbReference>
<proteinExistence type="predicted"/>